<keyword evidence="1" id="KW-0812">Transmembrane</keyword>
<evidence type="ECO:0000256" key="1">
    <source>
        <dbReference type="SAM" id="Phobius"/>
    </source>
</evidence>
<feature type="transmembrane region" description="Helical" evidence="1">
    <location>
        <begin position="69"/>
        <end position="87"/>
    </location>
</feature>
<accession>A0ABQ9FV33</accession>
<proteinExistence type="predicted"/>
<dbReference type="InterPro" id="IPR012444">
    <property type="entry name" value="DUF1647"/>
</dbReference>
<gene>
    <name evidence="2" type="ORF">KUTeg_002198</name>
</gene>
<sequence length="456" mass="51555">MFIALVSDLLNENYRVLNKTILITLCKKTGFKSEAPSESSMLPFRQLFQQVFQTRKGFSLREQMKTKNFYIIILFIAATSISIWLLSNPSPNFHTIVTQTHRQIKNIKSIPENIRNSNTVDLNVDANLLENLGFMDSNTIVISNDAKGQVNLPIIASSIVPGELKSTLMFLHSVRKFHPSRMLLIYDLGLGSSESTQLKKHCNKTRSCMIKKFDYDKYPSHVRSLEIFSYRPLCIQETLREYGAVIWAEPSEHFISGKLSRVLQQAQTIGISAWTIMDSVSALTHPKMFDYFNTKQDNYFFLHAAKASHIVIYNSEKIHKQLMLPWVKCALSEECISPTGAQNSGCKYERKPLFKYSGCHKYDMAALNVILGIIFNFETSMYSAKDEIFGLFLKDTDAINLGIKSEKSTKVQACKLYLSKEVGLGSLYDLTASAQKGGRHRMVMGLHSGVGPHAIV</sequence>
<dbReference type="PANTHER" id="PTHR31389:SF4">
    <property type="entry name" value="LD39211P"/>
    <property type="match status" value="1"/>
</dbReference>
<dbReference type="EMBL" id="JARBDR010000141">
    <property type="protein sequence ID" value="KAJ8320611.1"/>
    <property type="molecule type" value="Genomic_DNA"/>
</dbReference>
<keyword evidence="1" id="KW-1133">Transmembrane helix</keyword>
<dbReference type="Pfam" id="PF07801">
    <property type="entry name" value="DUF1647"/>
    <property type="match status" value="1"/>
</dbReference>
<keyword evidence="1" id="KW-0472">Membrane</keyword>
<organism evidence="2 3">
    <name type="scientific">Tegillarca granosa</name>
    <name type="common">Malaysian cockle</name>
    <name type="synonym">Anadara granosa</name>
    <dbReference type="NCBI Taxonomy" id="220873"/>
    <lineage>
        <taxon>Eukaryota</taxon>
        <taxon>Metazoa</taxon>
        <taxon>Spiralia</taxon>
        <taxon>Lophotrochozoa</taxon>
        <taxon>Mollusca</taxon>
        <taxon>Bivalvia</taxon>
        <taxon>Autobranchia</taxon>
        <taxon>Pteriomorphia</taxon>
        <taxon>Arcoida</taxon>
        <taxon>Arcoidea</taxon>
        <taxon>Arcidae</taxon>
        <taxon>Tegillarca</taxon>
    </lineage>
</organism>
<name>A0ABQ9FV33_TEGGR</name>
<reference evidence="2 3" key="1">
    <citation type="submission" date="2022-12" db="EMBL/GenBank/DDBJ databases">
        <title>Chromosome-level genome of Tegillarca granosa.</title>
        <authorList>
            <person name="Kim J."/>
        </authorList>
    </citation>
    <scope>NUCLEOTIDE SEQUENCE [LARGE SCALE GENOMIC DNA]</scope>
    <source>
        <strain evidence="2">Teg-2019</strain>
        <tissue evidence="2">Adductor muscle</tissue>
    </source>
</reference>
<protein>
    <submittedName>
        <fullName evidence="2">Uncharacterized protein</fullName>
    </submittedName>
</protein>
<keyword evidence="3" id="KW-1185">Reference proteome</keyword>
<dbReference type="Proteomes" id="UP001217089">
    <property type="component" value="Unassembled WGS sequence"/>
</dbReference>
<comment type="caution">
    <text evidence="2">The sequence shown here is derived from an EMBL/GenBank/DDBJ whole genome shotgun (WGS) entry which is preliminary data.</text>
</comment>
<evidence type="ECO:0000313" key="2">
    <source>
        <dbReference type="EMBL" id="KAJ8320611.1"/>
    </source>
</evidence>
<dbReference type="PANTHER" id="PTHR31389">
    <property type="entry name" value="LD39211P"/>
    <property type="match status" value="1"/>
</dbReference>
<evidence type="ECO:0000313" key="3">
    <source>
        <dbReference type="Proteomes" id="UP001217089"/>
    </source>
</evidence>